<proteinExistence type="predicted"/>
<sequence length="182" mass="19639">MKTIRHNSLLMVLLMVLNGCSNGTLVVAHDGPDVRYEVYGLHLLMGLWSTSVPISRHLSLTSAHSARFGWHHVVAYNDACDVALISEDNAGYDPQPFGLVFQQHSVSTYGMSMLGYTKTSNGIYESDVSLSTGYLSSECVASVMTAPVSVGMSGGGVYNLQRQLVGIIVAFVNNGCITHPQR</sequence>
<dbReference type="SUPFAM" id="SSF50494">
    <property type="entry name" value="Trypsin-like serine proteases"/>
    <property type="match status" value="1"/>
</dbReference>
<evidence type="ECO:0000313" key="3">
    <source>
        <dbReference type="Proteomes" id="UP001199044"/>
    </source>
</evidence>
<dbReference type="RefSeq" id="WP_225251396.1">
    <property type="nucleotide sequence ID" value="NZ_JAIWIU010000118.1"/>
</dbReference>
<keyword evidence="2" id="KW-0378">Hydrolase</keyword>
<dbReference type="InterPro" id="IPR009003">
    <property type="entry name" value="Peptidase_S1_PA"/>
</dbReference>
<feature type="chain" id="PRO_5046387054" evidence="1">
    <location>
        <begin position="24"/>
        <end position="182"/>
    </location>
</feature>
<keyword evidence="1" id="KW-0732">Signal</keyword>
<dbReference type="Proteomes" id="UP001199044">
    <property type="component" value="Unassembled WGS sequence"/>
</dbReference>
<gene>
    <name evidence="2" type="ORF">LDJ79_16630</name>
</gene>
<evidence type="ECO:0000256" key="1">
    <source>
        <dbReference type="SAM" id="SignalP"/>
    </source>
</evidence>
<keyword evidence="3" id="KW-1185">Reference proteome</keyword>
<comment type="caution">
    <text evidence="2">The sequence shown here is derived from an EMBL/GenBank/DDBJ whole genome shotgun (WGS) entry which is preliminary data.</text>
</comment>
<dbReference type="EMBL" id="JAIWIU010000118">
    <property type="protein sequence ID" value="MCA2017749.1"/>
    <property type="molecule type" value="Genomic_DNA"/>
</dbReference>
<reference evidence="3" key="1">
    <citation type="submission" date="2023-07" db="EMBL/GenBank/DDBJ databases">
        <title>Molecular identification of indigenous halophilic bacteria isolated from red sea cost, biodegradation of synthetic dyes and assessment of degraded metabolite toxicity.</title>
        <authorList>
            <person name="Chaieb K."/>
            <person name="Altayb H.N."/>
        </authorList>
    </citation>
    <scope>NUCLEOTIDE SEQUENCE [LARGE SCALE GENOMIC DNA]</scope>
    <source>
        <strain evidence="3">K20</strain>
    </source>
</reference>
<accession>A0ABS7YTK8</accession>
<evidence type="ECO:0000313" key="2">
    <source>
        <dbReference type="EMBL" id="MCA2017749.1"/>
    </source>
</evidence>
<dbReference type="GO" id="GO:0006508">
    <property type="term" value="P:proteolysis"/>
    <property type="evidence" value="ECO:0007669"/>
    <property type="project" value="UniProtKB-KW"/>
</dbReference>
<protein>
    <submittedName>
        <fullName evidence="2">Serine protease</fullName>
    </submittedName>
</protein>
<dbReference type="InterPro" id="IPR043504">
    <property type="entry name" value="Peptidase_S1_PA_chymotrypsin"/>
</dbReference>
<name>A0ABS7YTK8_9VIBR</name>
<organism evidence="2 3">
    <name type="scientific">Vibrio tritonius</name>
    <dbReference type="NCBI Taxonomy" id="1435069"/>
    <lineage>
        <taxon>Bacteria</taxon>
        <taxon>Pseudomonadati</taxon>
        <taxon>Pseudomonadota</taxon>
        <taxon>Gammaproteobacteria</taxon>
        <taxon>Vibrionales</taxon>
        <taxon>Vibrionaceae</taxon>
        <taxon>Vibrio</taxon>
    </lineage>
</organism>
<dbReference type="GO" id="GO:0008233">
    <property type="term" value="F:peptidase activity"/>
    <property type="evidence" value="ECO:0007669"/>
    <property type="project" value="UniProtKB-KW"/>
</dbReference>
<dbReference type="Gene3D" id="2.40.10.10">
    <property type="entry name" value="Trypsin-like serine proteases"/>
    <property type="match status" value="2"/>
</dbReference>
<feature type="signal peptide" evidence="1">
    <location>
        <begin position="1"/>
        <end position="23"/>
    </location>
</feature>
<keyword evidence="2" id="KW-0645">Protease</keyword>